<feature type="domain" description="AB hydrolase-1" evidence="2">
    <location>
        <begin position="7"/>
        <end position="235"/>
    </location>
</feature>
<dbReference type="GO" id="GO:0016787">
    <property type="term" value="F:hydrolase activity"/>
    <property type="evidence" value="ECO:0007669"/>
    <property type="project" value="UniProtKB-KW"/>
</dbReference>
<dbReference type="PRINTS" id="PR00111">
    <property type="entry name" value="ABHYDROLASE"/>
</dbReference>
<dbReference type="AlphaFoldDB" id="A0A1X7AM50"/>
<evidence type="ECO:0000313" key="3">
    <source>
        <dbReference type="EMBL" id="SMA48886.1"/>
    </source>
</evidence>
<dbReference type="Gene3D" id="3.40.50.1820">
    <property type="entry name" value="alpha/beta hydrolase"/>
    <property type="match status" value="1"/>
</dbReference>
<dbReference type="InterPro" id="IPR000073">
    <property type="entry name" value="AB_hydrolase_1"/>
</dbReference>
<keyword evidence="1 3" id="KW-0378">Hydrolase</keyword>
<dbReference type="PANTHER" id="PTHR43798:SF31">
    <property type="entry name" value="AB HYDROLASE SUPERFAMILY PROTEIN YCLE"/>
    <property type="match status" value="1"/>
</dbReference>
<dbReference type="GO" id="GO:0016020">
    <property type="term" value="C:membrane"/>
    <property type="evidence" value="ECO:0007669"/>
    <property type="project" value="TreeGrafter"/>
</dbReference>
<protein>
    <submittedName>
        <fullName evidence="3">Alpha/beta hydrolase family protein</fullName>
    </submittedName>
</protein>
<dbReference type="RefSeq" id="WP_165767276.1">
    <property type="nucleotide sequence ID" value="NZ_CBCSCN010000006.1"/>
</dbReference>
<gene>
    <name evidence="3" type="ORF">EHSB41UT_02952</name>
</gene>
<evidence type="ECO:0000313" key="4">
    <source>
        <dbReference type="Proteomes" id="UP000196573"/>
    </source>
</evidence>
<name>A0A1X7AM50_9GAMM</name>
<organism evidence="3 4">
    <name type="scientific">Parendozoicomonas haliclonae</name>
    <dbReference type="NCBI Taxonomy" id="1960125"/>
    <lineage>
        <taxon>Bacteria</taxon>
        <taxon>Pseudomonadati</taxon>
        <taxon>Pseudomonadota</taxon>
        <taxon>Gammaproteobacteria</taxon>
        <taxon>Oceanospirillales</taxon>
        <taxon>Endozoicomonadaceae</taxon>
        <taxon>Parendozoicomonas</taxon>
    </lineage>
</organism>
<dbReference type="PANTHER" id="PTHR43798">
    <property type="entry name" value="MONOACYLGLYCEROL LIPASE"/>
    <property type="match status" value="1"/>
</dbReference>
<dbReference type="EMBL" id="FWPT01000006">
    <property type="protein sequence ID" value="SMA48886.1"/>
    <property type="molecule type" value="Genomic_DNA"/>
</dbReference>
<dbReference type="Proteomes" id="UP000196573">
    <property type="component" value="Unassembled WGS sequence"/>
</dbReference>
<dbReference type="SUPFAM" id="SSF53474">
    <property type="entry name" value="alpha/beta-Hydrolases"/>
    <property type="match status" value="1"/>
</dbReference>
<sequence>MENKPPIVFLHGMWCTPAVWHRLSHYFAERGYEVHMPALRHHEAGSQDLAALGQTSIRDYLDDLDTFLNGFEQRPVLIGHSMGGLLALLLASRGCASQTILLSPAAPAGLVALRMSVIRTFAAVLSRWGFWKTAMKLSPKAANYGLFNRLPDEARPSHYQDMVFESGRAASEIAFWYLDRQSATKPNGQPDCPMLVMAGKHDRITPASVCQEVADKYQADFLLLDDHAHWLISEPGWEKVAEQCEIWLEMNQ</sequence>
<dbReference type="InterPro" id="IPR050266">
    <property type="entry name" value="AB_hydrolase_sf"/>
</dbReference>
<dbReference type="Pfam" id="PF12697">
    <property type="entry name" value="Abhydrolase_6"/>
    <property type="match status" value="1"/>
</dbReference>
<dbReference type="InterPro" id="IPR029058">
    <property type="entry name" value="AB_hydrolase_fold"/>
</dbReference>
<keyword evidence="4" id="KW-1185">Reference proteome</keyword>
<accession>A0A1X7AM50</accession>
<reference evidence="3 4" key="1">
    <citation type="submission" date="2017-03" db="EMBL/GenBank/DDBJ databases">
        <authorList>
            <person name="Afonso C.L."/>
            <person name="Miller P.J."/>
            <person name="Scott M.A."/>
            <person name="Spackman E."/>
            <person name="Goraichik I."/>
            <person name="Dimitrov K.M."/>
            <person name="Suarez D.L."/>
            <person name="Swayne D.E."/>
        </authorList>
    </citation>
    <scope>NUCLEOTIDE SEQUENCE [LARGE SCALE GENOMIC DNA]</scope>
    <source>
        <strain evidence="3">SB41UT1</strain>
    </source>
</reference>
<evidence type="ECO:0000259" key="2">
    <source>
        <dbReference type="Pfam" id="PF12697"/>
    </source>
</evidence>
<proteinExistence type="predicted"/>
<evidence type="ECO:0000256" key="1">
    <source>
        <dbReference type="ARBA" id="ARBA00022801"/>
    </source>
</evidence>